<dbReference type="OrthoDB" id="6136057at2759"/>
<dbReference type="Proteomes" id="UP000274429">
    <property type="component" value="Unassembled WGS sequence"/>
</dbReference>
<dbReference type="Gene3D" id="2.60.40.10">
    <property type="entry name" value="Immunoglobulins"/>
    <property type="match status" value="1"/>
</dbReference>
<dbReference type="InterPro" id="IPR013098">
    <property type="entry name" value="Ig_I-set"/>
</dbReference>
<evidence type="ECO:0000256" key="1">
    <source>
        <dbReference type="ARBA" id="ARBA00022737"/>
    </source>
</evidence>
<dbReference type="SUPFAM" id="SSF48726">
    <property type="entry name" value="Immunoglobulin"/>
    <property type="match status" value="1"/>
</dbReference>
<evidence type="ECO:0000256" key="2">
    <source>
        <dbReference type="SAM" id="MobiDB-lite"/>
    </source>
</evidence>
<name>A0A0R3WX35_HYDTA</name>
<dbReference type="WBParaSite" id="TTAC_0000532501-mRNA-1">
    <property type="protein sequence ID" value="TTAC_0000532501-mRNA-1"/>
    <property type="gene ID" value="TTAC_0000532501"/>
</dbReference>
<evidence type="ECO:0000313" key="6">
    <source>
        <dbReference type="WBParaSite" id="TTAC_0000532501-mRNA-1"/>
    </source>
</evidence>
<sequence length="199" mass="21183">NEEGEGEPSRPTPPVTAENQPAPPRIITPADGVQGGPGSGVGGLQDITIKAGQELRMPVAWFGHPPPTATWLQNGEPVKPGGERNISMTTEPQPRSTEPLVGGALEEEPGGTSVLRVPKASRADSGEWQVVLKNDLGQTTSSCRVVVLGENPFVIFRIMSYNDCQFELSLELGNTELDILPVDHNSGNNFLQIGKPSDI</sequence>
<evidence type="ECO:0000259" key="3">
    <source>
        <dbReference type="Pfam" id="PF07679"/>
    </source>
</evidence>
<keyword evidence="5" id="KW-1185">Reference proteome</keyword>
<reference evidence="6" key="1">
    <citation type="submission" date="2017-02" db="UniProtKB">
        <authorList>
            <consortium name="WormBaseParasite"/>
        </authorList>
    </citation>
    <scope>IDENTIFICATION</scope>
</reference>
<dbReference type="AlphaFoldDB" id="A0A0R3WX35"/>
<reference evidence="4 5" key="2">
    <citation type="submission" date="2018-11" db="EMBL/GenBank/DDBJ databases">
        <authorList>
            <consortium name="Pathogen Informatics"/>
        </authorList>
    </citation>
    <scope>NUCLEOTIDE SEQUENCE [LARGE SCALE GENOMIC DNA]</scope>
</reference>
<evidence type="ECO:0000313" key="4">
    <source>
        <dbReference type="EMBL" id="VDM26666.1"/>
    </source>
</evidence>
<keyword evidence="1" id="KW-0677">Repeat</keyword>
<proteinExistence type="predicted"/>
<dbReference type="InterPro" id="IPR013783">
    <property type="entry name" value="Ig-like_fold"/>
</dbReference>
<evidence type="ECO:0000313" key="5">
    <source>
        <dbReference type="Proteomes" id="UP000274429"/>
    </source>
</evidence>
<dbReference type="STRING" id="6205.A0A0R3WX35"/>
<dbReference type="PANTHER" id="PTHR13817:SF166">
    <property type="entry name" value="NEURONAL IGCAM-RELATED"/>
    <property type="match status" value="1"/>
</dbReference>
<accession>A0A0R3WX35</accession>
<dbReference type="InterPro" id="IPR050964">
    <property type="entry name" value="Striated_Muscle_Regulatory"/>
</dbReference>
<dbReference type="EMBL" id="UYWX01006988">
    <property type="protein sequence ID" value="VDM26666.1"/>
    <property type="molecule type" value="Genomic_DNA"/>
</dbReference>
<organism evidence="6">
    <name type="scientific">Hydatigena taeniaeformis</name>
    <name type="common">Feline tapeworm</name>
    <name type="synonym">Taenia taeniaeformis</name>
    <dbReference type="NCBI Taxonomy" id="6205"/>
    <lineage>
        <taxon>Eukaryota</taxon>
        <taxon>Metazoa</taxon>
        <taxon>Spiralia</taxon>
        <taxon>Lophotrochozoa</taxon>
        <taxon>Platyhelminthes</taxon>
        <taxon>Cestoda</taxon>
        <taxon>Eucestoda</taxon>
        <taxon>Cyclophyllidea</taxon>
        <taxon>Taeniidae</taxon>
        <taxon>Hydatigera</taxon>
    </lineage>
</organism>
<dbReference type="InterPro" id="IPR036179">
    <property type="entry name" value="Ig-like_dom_sf"/>
</dbReference>
<protein>
    <submittedName>
        <fullName evidence="6">I-set domain-containing protein</fullName>
    </submittedName>
</protein>
<gene>
    <name evidence="4" type="ORF">TTAC_LOCUS5310</name>
</gene>
<feature type="region of interest" description="Disordered" evidence="2">
    <location>
        <begin position="1"/>
        <end position="39"/>
    </location>
</feature>
<dbReference type="Pfam" id="PF07679">
    <property type="entry name" value="I-set"/>
    <property type="match status" value="1"/>
</dbReference>
<feature type="domain" description="Immunoglobulin I-set" evidence="3">
    <location>
        <begin position="44"/>
        <end position="89"/>
    </location>
</feature>
<dbReference type="PANTHER" id="PTHR13817">
    <property type="entry name" value="TITIN"/>
    <property type="match status" value="1"/>
</dbReference>